<organism evidence="2 3">
    <name type="scientific">Thiomicrorhabdus immobilis</name>
    <dbReference type="NCBI Taxonomy" id="2791037"/>
    <lineage>
        <taxon>Bacteria</taxon>
        <taxon>Pseudomonadati</taxon>
        <taxon>Pseudomonadota</taxon>
        <taxon>Gammaproteobacteria</taxon>
        <taxon>Thiotrichales</taxon>
        <taxon>Piscirickettsiaceae</taxon>
        <taxon>Thiomicrorhabdus</taxon>
    </lineage>
</organism>
<keyword evidence="1" id="KW-0812">Transmembrane</keyword>
<keyword evidence="1" id="KW-1133">Transmembrane helix</keyword>
<name>A0ABM7MAH0_9GAMM</name>
<proteinExistence type="predicted"/>
<sequence>MELGSPEHKHLLMQGIIKVALKTISMGFILGVILMIPFLFRENAFSTGIAYLGLAILLGSLVYALVLVWKKYQRIIKPFDETYRSK</sequence>
<dbReference type="RefSeq" id="WP_237262020.1">
    <property type="nucleotide sequence ID" value="NZ_AP024202.1"/>
</dbReference>
<evidence type="ECO:0000256" key="1">
    <source>
        <dbReference type="SAM" id="Phobius"/>
    </source>
</evidence>
<feature type="transmembrane region" description="Helical" evidence="1">
    <location>
        <begin position="46"/>
        <end position="69"/>
    </location>
</feature>
<keyword evidence="3" id="KW-1185">Reference proteome</keyword>
<accession>A0ABM7MAH0</accession>
<dbReference type="Proteomes" id="UP001054820">
    <property type="component" value="Chromosome"/>
</dbReference>
<feature type="transmembrane region" description="Helical" evidence="1">
    <location>
        <begin position="20"/>
        <end position="40"/>
    </location>
</feature>
<evidence type="ECO:0000313" key="3">
    <source>
        <dbReference type="Proteomes" id="UP001054820"/>
    </source>
</evidence>
<evidence type="ECO:0000313" key="2">
    <source>
        <dbReference type="EMBL" id="BCN92317.1"/>
    </source>
</evidence>
<reference evidence="2" key="1">
    <citation type="journal article" date="2022" name="Arch. Microbiol.">
        <title>Thiomicrorhabdus immobilis sp. nov., a mesophilic sulfur-oxidizing bacterium isolated from sediment of a brackish lake in northern Japan.</title>
        <authorList>
            <person name="Kojima H."/>
            <person name="Mochizuki J."/>
            <person name="Kanda M."/>
            <person name="Watanabe T."/>
            <person name="Fukui M."/>
        </authorList>
    </citation>
    <scope>NUCLEOTIDE SEQUENCE</scope>
    <source>
        <strain evidence="2">Am19</strain>
    </source>
</reference>
<dbReference type="EMBL" id="AP024202">
    <property type="protein sequence ID" value="BCN92317.1"/>
    <property type="molecule type" value="Genomic_DNA"/>
</dbReference>
<protein>
    <submittedName>
        <fullName evidence="2">Uncharacterized protein</fullName>
    </submittedName>
</protein>
<keyword evidence="1" id="KW-0472">Membrane</keyword>
<gene>
    <name evidence="2" type="ORF">THMIRHAM_01020</name>
</gene>